<keyword evidence="6" id="KW-1185">Reference proteome</keyword>
<name>A0A7K9BS28_9PICI</name>
<feature type="domain" description="Helicase ATP-binding" evidence="4">
    <location>
        <begin position="1"/>
        <end position="232"/>
    </location>
</feature>
<dbReference type="GO" id="GO:0003678">
    <property type="term" value="F:DNA helicase activity"/>
    <property type="evidence" value="ECO:0007669"/>
    <property type="project" value="InterPro"/>
</dbReference>
<dbReference type="Proteomes" id="UP000574528">
    <property type="component" value="Unassembled WGS sequence"/>
</dbReference>
<gene>
    <name evidence="5" type="primary">Brip1</name>
    <name evidence="5" type="ORF">PSIHAE_R13205</name>
</gene>
<organism evidence="5 6">
    <name type="scientific">Psilopogon haemacephalus</name>
    <name type="common">coppersmith barbet</name>
    <dbReference type="NCBI Taxonomy" id="2585815"/>
    <lineage>
        <taxon>Eukaryota</taxon>
        <taxon>Metazoa</taxon>
        <taxon>Chordata</taxon>
        <taxon>Craniata</taxon>
        <taxon>Vertebrata</taxon>
        <taxon>Euteleostomi</taxon>
        <taxon>Archelosauria</taxon>
        <taxon>Archosauria</taxon>
        <taxon>Dinosauria</taxon>
        <taxon>Saurischia</taxon>
        <taxon>Theropoda</taxon>
        <taxon>Coelurosauria</taxon>
        <taxon>Aves</taxon>
        <taxon>Neognathae</taxon>
        <taxon>Neoaves</taxon>
        <taxon>Telluraves</taxon>
        <taxon>Coraciimorphae</taxon>
        <taxon>Piciformes</taxon>
        <taxon>Megalaimidae</taxon>
        <taxon>Psilopogon</taxon>
    </lineage>
</organism>
<dbReference type="PANTHER" id="PTHR11472:SF47">
    <property type="entry name" value="FANCONI ANEMIA GROUP J PROTEIN"/>
    <property type="match status" value="1"/>
</dbReference>
<dbReference type="InterPro" id="IPR014013">
    <property type="entry name" value="Helic_SF1/SF2_ATP-bd_DinG/Rad3"/>
</dbReference>
<reference evidence="5 6" key="1">
    <citation type="submission" date="2019-09" db="EMBL/GenBank/DDBJ databases">
        <title>Bird 10,000 Genomes (B10K) Project - Family phase.</title>
        <authorList>
            <person name="Zhang G."/>
        </authorList>
    </citation>
    <scope>NUCLEOTIDE SEQUENCE [LARGE SCALE GENOMIC DNA]</scope>
    <source>
        <strain evidence="5">B10K-DU-001-24</strain>
        <tissue evidence="5">Muscle</tissue>
    </source>
</reference>
<evidence type="ECO:0000256" key="1">
    <source>
        <dbReference type="ARBA" id="ARBA00022741"/>
    </source>
</evidence>
<feature type="non-terminal residue" evidence="5">
    <location>
        <position position="1"/>
    </location>
</feature>
<protein>
    <submittedName>
        <fullName evidence="5">FANCJ protein</fullName>
    </submittedName>
</protein>
<dbReference type="Pfam" id="PF06733">
    <property type="entry name" value="DEAD_2"/>
    <property type="match status" value="1"/>
</dbReference>
<sequence>GPCTECSCDPGKETAKDAGNTKKKEKGEQLFVPKIFFGTRTHKQISQITRELKRTAYSTVSMTILSSRDYTCIHPTVSSSGSNRNEMCVELLDGKHGKSCLYYHGAHKLGEHHALQSAHRVYQAWDIEDLVSLGKKLRACPYFAARELMVGADIVFCPYNYLLDPQIRESMDINLKDQVVILDEAHNIEDCARESVSYSVTESQLRAAREELDFMVNNNIRQKDHEPLRAVCCSLT</sequence>
<dbReference type="GO" id="GO:0003677">
    <property type="term" value="F:DNA binding"/>
    <property type="evidence" value="ECO:0007669"/>
    <property type="project" value="InterPro"/>
</dbReference>
<evidence type="ECO:0000313" key="5">
    <source>
        <dbReference type="EMBL" id="NXG42946.1"/>
    </source>
</evidence>
<dbReference type="Gene3D" id="3.40.50.300">
    <property type="entry name" value="P-loop containing nucleotide triphosphate hydrolases"/>
    <property type="match status" value="1"/>
</dbReference>
<evidence type="ECO:0000259" key="4">
    <source>
        <dbReference type="PROSITE" id="PS51193"/>
    </source>
</evidence>
<dbReference type="PROSITE" id="PS51193">
    <property type="entry name" value="HELICASE_ATP_BIND_2"/>
    <property type="match status" value="1"/>
</dbReference>
<dbReference type="GO" id="GO:0006289">
    <property type="term" value="P:nucleotide-excision repair"/>
    <property type="evidence" value="ECO:0007669"/>
    <property type="project" value="TreeGrafter"/>
</dbReference>
<evidence type="ECO:0000256" key="2">
    <source>
        <dbReference type="ARBA" id="ARBA00022801"/>
    </source>
</evidence>
<evidence type="ECO:0000313" key="6">
    <source>
        <dbReference type="Proteomes" id="UP000574528"/>
    </source>
</evidence>
<dbReference type="GO" id="GO:0005634">
    <property type="term" value="C:nucleus"/>
    <property type="evidence" value="ECO:0007669"/>
    <property type="project" value="TreeGrafter"/>
</dbReference>
<accession>A0A7K9BS28</accession>
<keyword evidence="1" id="KW-0547">Nucleotide-binding</keyword>
<evidence type="ECO:0000256" key="3">
    <source>
        <dbReference type="ARBA" id="ARBA00022840"/>
    </source>
</evidence>
<dbReference type="EMBL" id="VWZI01004541">
    <property type="protein sequence ID" value="NXG42946.1"/>
    <property type="molecule type" value="Genomic_DNA"/>
</dbReference>
<dbReference type="PANTHER" id="PTHR11472">
    <property type="entry name" value="DNA REPAIR DEAD HELICASE RAD3/XP-D SUBFAMILY MEMBER"/>
    <property type="match status" value="1"/>
</dbReference>
<dbReference type="InterPro" id="IPR010614">
    <property type="entry name" value="RAD3-like_helicase_DEAD"/>
</dbReference>
<keyword evidence="3" id="KW-0067">ATP-binding</keyword>
<dbReference type="GO" id="GO:1990918">
    <property type="term" value="P:double-strand break repair involved in meiotic recombination"/>
    <property type="evidence" value="ECO:0007669"/>
    <property type="project" value="TreeGrafter"/>
</dbReference>
<dbReference type="GO" id="GO:0005524">
    <property type="term" value="F:ATP binding"/>
    <property type="evidence" value="ECO:0007669"/>
    <property type="project" value="UniProtKB-KW"/>
</dbReference>
<dbReference type="SMART" id="SM00488">
    <property type="entry name" value="DEXDc2"/>
    <property type="match status" value="1"/>
</dbReference>
<dbReference type="InterPro" id="IPR027417">
    <property type="entry name" value="P-loop_NTPase"/>
</dbReference>
<dbReference type="InterPro" id="IPR045028">
    <property type="entry name" value="DinG/Rad3-like"/>
</dbReference>
<dbReference type="AlphaFoldDB" id="A0A7K9BS28"/>
<dbReference type="GO" id="GO:0016818">
    <property type="term" value="F:hydrolase activity, acting on acid anhydrides, in phosphorus-containing anhydrides"/>
    <property type="evidence" value="ECO:0007669"/>
    <property type="project" value="InterPro"/>
</dbReference>
<dbReference type="OrthoDB" id="19182at2759"/>
<feature type="non-terminal residue" evidence="5">
    <location>
        <position position="236"/>
    </location>
</feature>
<keyword evidence="2" id="KW-0378">Hydrolase</keyword>
<dbReference type="FunFam" id="3.40.50.300:FF:004771">
    <property type="entry name" value="BRCA1 interacting protein C-terminal helicase 1"/>
    <property type="match status" value="1"/>
</dbReference>
<proteinExistence type="predicted"/>
<comment type="caution">
    <text evidence="5">The sequence shown here is derived from an EMBL/GenBank/DDBJ whole genome shotgun (WGS) entry which is preliminary data.</text>
</comment>
<dbReference type="InterPro" id="IPR006554">
    <property type="entry name" value="Helicase-like_DEXD_c2"/>
</dbReference>